<accession>A0AAW1P6A8</accession>
<evidence type="ECO:0000313" key="1">
    <source>
        <dbReference type="EMBL" id="KAK9805886.1"/>
    </source>
</evidence>
<keyword evidence="2" id="KW-1185">Reference proteome</keyword>
<organism evidence="1 2">
    <name type="scientific">Symbiochloris irregularis</name>
    <dbReference type="NCBI Taxonomy" id="706552"/>
    <lineage>
        <taxon>Eukaryota</taxon>
        <taxon>Viridiplantae</taxon>
        <taxon>Chlorophyta</taxon>
        <taxon>core chlorophytes</taxon>
        <taxon>Trebouxiophyceae</taxon>
        <taxon>Trebouxiales</taxon>
        <taxon>Trebouxiaceae</taxon>
        <taxon>Symbiochloris</taxon>
    </lineage>
</organism>
<dbReference type="EMBL" id="JALJOQ010000040">
    <property type="protein sequence ID" value="KAK9805886.1"/>
    <property type="molecule type" value="Genomic_DNA"/>
</dbReference>
<sequence>MASLQNLAQLTPRRQTVVHAAGFPYKGKIGLPLAETQKTDPTDVRAFWKAHPISNPGKINWEDDYDADLMREWDNGPFGMEGFDLTKLTPDMTGLPMSVGVLENFYGTGWAVPDRHMKVSQHPGQQLDMTRCFFVTLETEPRVTGNPGFTTPAALSLVIEFIQVNLKLLLEFWDHKHGSKELEENVKRVPSRTDQL</sequence>
<dbReference type="Proteomes" id="UP001465755">
    <property type="component" value="Unassembled WGS sequence"/>
</dbReference>
<reference evidence="1 2" key="1">
    <citation type="journal article" date="2024" name="Nat. Commun.">
        <title>Phylogenomics reveals the evolutionary origins of lichenization in chlorophyte algae.</title>
        <authorList>
            <person name="Puginier C."/>
            <person name="Libourel C."/>
            <person name="Otte J."/>
            <person name="Skaloud P."/>
            <person name="Haon M."/>
            <person name="Grisel S."/>
            <person name="Petersen M."/>
            <person name="Berrin J.G."/>
            <person name="Delaux P.M."/>
            <person name="Dal Grande F."/>
            <person name="Keller J."/>
        </authorList>
    </citation>
    <scope>NUCLEOTIDE SEQUENCE [LARGE SCALE GENOMIC DNA]</scope>
    <source>
        <strain evidence="1 2">SAG 2036</strain>
    </source>
</reference>
<protein>
    <submittedName>
        <fullName evidence="1">Uncharacterized protein</fullName>
    </submittedName>
</protein>
<proteinExistence type="predicted"/>
<gene>
    <name evidence="1" type="ORF">WJX73_001163</name>
</gene>
<name>A0AAW1P6A8_9CHLO</name>
<evidence type="ECO:0000313" key="2">
    <source>
        <dbReference type="Proteomes" id="UP001465755"/>
    </source>
</evidence>
<comment type="caution">
    <text evidence="1">The sequence shown here is derived from an EMBL/GenBank/DDBJ whole genome shotgun (WGS) entry which is preliminary data.</text>
</comment>
<dbReference type="AlphaFoldDB" id="A0AAW1P6A8"/>